<evidence type="ECO:0000259" key="1">
    <source>
        <dbReference type="Pfam" id="PF07715"/>
    </source>
</evidence>
<dbReference type="EMBL" id="OU015584">
    <property type="protein sequence ID" value="CAG5087850.1"/>
    <property type="molecule type" value="Genomic_DNA"/>
</dbReference>
<dbReference type="InterPro" id="IPR037066">
    <property type="entry name" value="Plug_dom_sf"/>
</dbReference>
<gene>
    <name evidence="2" type="ORF">CRYO30217_03598</name>
</gene>
<keyword evidence="3" id="KW-1185">Reference proteome</keyword>
<name>A0A916NEX8_9FLAO</name>
<reference evidence="2" key="1">
    <citation type="submission" date="2021-04" db="EMBL/GenBank/DDBJ databases">
        <authorList>
            <person name="Rodrigo-Torres L."/>
            <person name="Arahal R. D."/>
            <person name="Lucena T."/>
        </authorList>
    </citation>
    <scope>NUCLEOTIDE SEQUENCE</scope>
    <source>
        <strain evidence="2">AS29M-1</strain>
    </source>
</reference>
<dbReference type="InterPro" id="IPR008969">
    <property type="entry name" value="CarboxyPept-like_regulatory"/>
</dbReference>
<accession>A0A916NEX8</accession>
<dbReference type="Gene3D" id="2.60.40.1120">
    <property type="entry name" value="Carboxypeptidase-like, regulatory domain"/>
    <property type="match status" value="1"/>
</dbReference>
<protein>
    <recommendedName>
        <fullName evidence="1">TonB-dependent receptor plug domain-containing protein</fullName>
    </recommendedName>
</protein>
<dbReference type="KEGG" id="ptan:CRYO30217_03598"/>
<dbReference type="Gene3D" id="2.170.130.10">
    <property type="entry name" value="TonB-dependent receptor, plug domain"/>
    <property type="match status" value="1"/>
</dbReference>
<dbReference type="RefSeq" id="WP_258543766.1">
    <property type="nucleotide sequence ID" value="NZ_OU015584.1"/>
</dbReference>
<proteinExistence type="predicted"/>
<evidence type="ECO:0000313" key="2">
    <source>
        <dbReference type="EMBL" id="CAG5087850.1"/>
    </source>
</evidence>
<dbReference type="SUPFAM" id="SSF56935">
    <property type="entry name" value="Porins"/>
    <property type="match status" value="1"/>
</dbReference>
<sequence>MLKGILTIISIFFFQLVFFTQSATLTGTVRNDKGYYVSDANVSIANTKKGTTTDEKGRFSLEVPAGEQLKVVVSSAEYDTHTEFVTLEEGSTEDLIVILMTRMLRPFDATAKDPGTSGMNYYKPVGAQNIPTPIPNIESQLRFSQVGVTQNNELSAGYNVRGGNFDENLIYLNGIEIYRPFLARSGQQEGMSFINPYMVDNILFSAGGFDARYGDKLSSVLDVSYKDPREFAATTVASFLGANVFVQDKPSVRLNYLLGARYQTNAYLFGALDTKGDYKPAFLDLQGMVNYHINENTRLTLFGTYADNKYRIVPENRETNWGSINEALRFTVYYEGQEVTQFRTAMGAASIENRPNDHLKLYFTTSMFRTVESENFDILGEYRLDELERDIGSDDFGEVAYTRGVGGFLEHARNDLDAFVANGYHRGVLDWGEDHKNRLQWGVKYQHEITNDKISEWYMLDSARFNAPHPSDSVGYVDPSAQPYQELHLSYSLKSSNSVSSNRVTGFIQNRKGWEIKTKRQFADSLIDGDSTIVWVDTTFETSQYVNATIGVRAHYWDFNDQTVISPRASINYRPALFFNHNNEMYRRNVTFRFATGFYYQPPFYREIRNLNGEINPEIRAQQSIHFVFGTDYTFFMWDRRFKFTGEAYYKHLSDIIPYEIDNVRIRYYGENNAKGYATGLDFKLNGQFVKGIESYASLSFLRTQEDILDDFYYNYYNSDDELIVPGYTVNNTPVDSERIEPGYIPRPTDQFLNFSLFFQDKMPEEWNTAKIKWSTFKVNLNLMFGSRLPYGPPGDARYNDTIRGTFFRRVDIGFSKDIIGSMTDRTKFSEKSILNHIDKMWVSLEVFNLLDIENTTNYNWITDVSGRRYSIPNTLTTRRINLKLVIQF</sequence>
<dbReference type="AlphaFoldDB" id="A0A916NEX8"/>
<dbReference type="Proteomes" id="UP000683507">
    <property type="component" value="Chromosome"/>
</dbReference>
<evidence type="ECO:0000313" key="3">
    <source>
        <dbReference type="Proteomes" id="UP000683507"/>
    </source>
</evidence>
<feature type="domain" description="TonB-dependent receptor plug" evidence="1">
    <location>
        <begin position="146"/>
        <end position="215"/>
    </location>
</feature>
<dbReference type="Pfam" id="PF07715">
    <property type="entry name" value="Plug"/>
    <property type="match status" value="1"/>
</dbReference>
<organism evidence="2 3">
    <name type="scientific">Parvicella tangerina</name>
    <dbReference type="NCBI Taxonomy" id="2829795"/>
    <lineage>
        <taxon>Bacteria</taxon>
        <taxon>Pseudomonadati</taxon>
        <taxon>Bacteroidota</taxon>
        <taxon>Flavobacteriia</taxon>
        <taxon>Flavobacteriales</taxon>
        <taxon>Parvicellaceae</taxon>
        <taxon>Parvicella</taxon>
    </lineage>
</organism>
<dbReference type="Pfam" id="PF13620">
    <property type="entry name" value="CarboxypepD_reg"/>
    <property type="match status" value="1"/>
</dbReference>
<dbReference type="SUPFAM" id="SSF49464">
    <property type="entry name" value="Carboxypeptidase regulatory domain-like"/>
    <property type="match status" value="1"/>
</dbReference>
<dbReference type="InterPro" id="IPR012910">
    <property type="entry name" value="Plug_dom"/>
</dbReference>